<evidence type="ECO:0000313" key="1">
    <source>
        <dbReference type="EMBL" id="HCT58824.1"/>
    </source>
</evidence>
<dbReference type="CDD" id="cd00657">
    <property type="entry name" value="Ferritin_like"/>
    <property type="match status" value="1"/>
</dbReference>
<evidence type="ECO:0008006" key="3">
    <source>
        <dbReference type="Google" id="ProtNLM"/>
    </source>
</evidence>
<dbReference type="Gene3D" id="1.20.1260.10">
    <property type="match status" value="1"/>
</dbReference>
<name>A0A3D4VDC2_9BACT</name>
<dbReference type="AlphaFoldDB" id="A0A3D4VDC2"/>
<protein>
    <recommendedName>
        <fullName evidence="3">Ferritin-like domain-containing protein</fullName>
    </recommendedName>
</protein>
<dbReference type="EMBL" id="DPIY01000012">
    <property type="protein sequence ID" value="HCT58824.1"/>
    <property type="molecule type" value="Genomic_DNA"/>
</dbReference>
<dbReference type="Proteomes" id="UP000264071">
    <property type="component" value="Unassembled WGS sequence"/>
</dbReference>
<dbReference type="InterPro" id="IPR012347">
    <property type="entry name" value="Ferritin-like"/>
</dbReference>
<dbReference type="Pfam" id="PF13668">
    <property type="entry name" value="Ferritin_2"/>
    <property type="match status" value="1"/>
</dbReference>
<evidence type="ECO:0000313" key="2">
    <source>
        <dbReference type="Proteomes" id="UP000264071"/>
    </source>
</evidence>
<reference evidence="1 2" key="1">
    <citation type="journal article" date="2018" name="Nat. Biotechnol.">
        <title>A standardized bacterial taxonomy based on genome phylogeny substantially revises the tree of life.</title>
        <authorList>
            <person name="Parks D.H."/>
            <person name="Chuvochina M."/>
            <person name="Waite D.W."/>
            <person name="Rinke C."/>
            <person name="Skarshewski A."/>
            <person name="Chaumeil P.A."/>
            <person name="Hugenholtz P."/>
        </authorList>
    </citation>
    <scope>NUCLEOTIDE SEQUENCE [LARGE SCALE GENOMIC DNA]</scope>
    <source>
        <strain evidence="1">UBA8844</strain>
    </source>
</reference>
<comment type="caution">
    <text evidence="1">The sequence shown here is derived from an EMBL/GenBank/DDBJ whole genome shotgun (WGS) entry which is preliminary data.</text>
</comment>
<accession>A0A3D4VDC2</accession>
<gene>
    <name evidence="1" type="ORF">DGD08_16615</name>
</gene>
<dbReference type="SUPFAM" id="SSF47240">
    <property type="entry name" value="Ferritin-like"/>
    <property type="match status" value="1"/>
</dbReference>
<organism evidence="1 2">
    <name type="scientific">Gemmatimonas aurantiaca</name>
    <dbReference type="NCBI Taxonomy" id="173480"/>
    <lineage>
        <taxon>Bacteria</taxon>
        <taxon>Pseudomonadati</taxon>
        <taxon>Gemmatimonadota</taxon>
        <taxon>Gemmatimonadia</taxon>
        <taxon>Gemmatimonadales</taxon>
        <taxon>Gemmatimonadaceae</taxon>
        <taxon>Gemmatimonas</taxon>
    </lineage>
</organism>
<proteinExistence type="predicted"/>
<dbReference type="InterPro" id="IPR009078">
    <property type="entry name" value="Ferritin-like_SF"/>
</dbReference>
<sequence length="270" mass="29350">MTCSVHPRSQRRRRDLWWTSLASPTPRRRLCRAPTTTVEDRTMPIYSTKSAMRAADPADVLDVLQFALLLEHLEADFYTRGVAASGLIPTEDRTLFGTIRDHEVAHVTALQGLIAARGATPVAKPTFDYTAKGALAGFNFGATQYETFKALAMAFEDTGVRAYKGQVGRLMTEKNILNAALAIHTVEARHAAEVRRLRGKKGWITGNSRDDLPAFTQAIYDGEDTLTQAGVAIASLPNASTFGGATGGSEAFDEPLTKEQVTAIILPFLP</sequence>